<dbReference type="AlphaFoldDB" id="A0A4Y2F5N1"/>
<proteinExistence type="predicted"/>
<name>A0A4Y2F5N1_ARAVE</name>
<dbReference type="EMBL" id="BGPR01000789">
    <property type="protein sequence ID" value="GBM35646.1"/>
    <property type="molecule type" value="Genomic_DNA"/>
</dbReference>
<sequence length="138" mass="15855">MQSIILFHEISFKAPQINFAPGPLLFGPALTAHSEQSTWRGTRRVDQPAVYMPMMRPLSNSLNCEKCLLKRYSLLTKVLLESECDRHVYESSTMRRLLQGSLPDFRATAECVVMRIGTKLVSFAYFYLPKLIEQKLLK</sequence>
<gene>
    <name evidence="1" type="ORF">AVEN_244530_1</name>
</gene>
<organism evidence="1 2">
    <name type="scientific">Araneus ventricosus</name>
    <name type="common">Orbweaver spider</name>
    <name type="synonym">Epeira ventricosa</name>
    <dbReference type="NCBI Taxonomy" id="182803"/>
    <lineage>
        <taxon>Eukaryota</taxon>
        <taxon>Metazoa</taxon>
        <taxon>Ecdysozoa</taxon>
        <taxon>Arthropoda</taxon>
        <taxon>Chelicerata</taxon>
        <taxon>Arachnida</taxon>
        <taxon>Araneae</taxon>
        <taxon>Araneomorphae</taxon>
        <taxon>Entelegynae</taxon>
        <taxon>Araneoidea</taxon>
        <taxon>Araneidae</taxon>
        <taxon>Araneus</taxon>
    </lineage>
</organism>
<accession>A0A4Y2F5N1</accession>
<reference evidence="1 2" key="1">
    <citation type="journal article" date="2019" name="Sci. Rep.">
        <title>Orb-weaving spider Araneus ventricosus genome elucidates the spidroin gene catalogue.</title>
        <authorList>
            <person name="Kono N."/>
            <person name="Nakamura H."/>
            <person name="Ohtoshi R."/>
            <person name="Moran D.A.P."/>
            <person name="Shinohara A."/>
            <person name="Yoshida Y."/>
            <person name="Fujiwara M."/>
            <person name="Mori M."/>
            <person name="Tomita M."/>
            <person name="Arakawa K."/>
        </authorList>
    </citation>
    <scope>NUCLEOTIDE SEQUENCE [LARGE SCALE GENOMIC DNA]</scope>
</reference>
<evidence type="ECO:0000313" key="1">
    <source>
        <dbReference type="EMBL" id="GBM35646.1"/>
    </source>
</evidence>
<comment type="caution">
    <text evidence="1">The sequence shown here is derived from an EMBL/GenBank/DDBJ whole genome shotgun (WGS) entry which is preliminary data.</text>
</comment>
<keyword evidence="2" id="KW-1185">Reference proteome</keyword>
<protein>
    <submittedName>
        <fullName evidence="1">Uncharacterized protein</fullName>
    </submittedName>
</protein>
<evidence type="ECO:0000313" key="2">
    <source>
        <dbReference type="Proteomes" id="UP000499080"/>
    </source>
</evidence>
<dbReference type="Proteomes" id="UP000499080">
    <property type="component" value="Unassembled WGS sequence"/>
</dbReference>